<feature type="transmembrane region" description="Helical" evidence="2">
    <location>
        <begin position="7"/>
        <end position="29"/>
    </location>
</feature>
<feature type="compositionally biased region" description="Polar residues" evidence="1">
    <location>
        <begin position="280"/>
        <end position="307"/>
    </location>
</feature>
<keyword evidence="4" id="KW-1185">Reference proteome</keyword>
<evidence type="ECO:0000313" key="3">
    <source>
        <dbReference type="EMBL" id="KAK6738413.1"/>
    </source>
</evidence>
<dbReference type="EMBL" id="JAVFWL010000002">
    <property type="protein sequence ID" value="KAK6738413.1"/>
    <property type="molecule type" value="Genomic_DNA"/>
</dbReference>
<evidence type="ECO:0000256" key="2">
    <source>
        <dbReference type="SAM" id="Phobius"/>
    </source>
</evidence>
<feature type="compositionally biased region" description="Low complexity" evidence="1">
    <location>
        <begin position="251"/>
        <end position="275"/>
    </location>
</feature>
<feature type="compositionally biased region" description="Polar residues" evidence="1">
    <location>
        <begin position="1036"/>
        <end position="1060"/>
    </location>
</feature>
<dbReference type="Proteomes" id="UP001303046">
    <property type="component" value="Unassembled WGS sequence"/>
</dbReference>
<feature type="region of interest" description="Disordered" evidence="1">
    <location>
        <begin position="250"/>
        <end position="360"/>
    </location>
</feature>
<feature type="compositionally biased region" description="Low complexity" evidence="1">
    <location>
        <begin position="1004"/>
        <end position="1035"/>
    </location>
</feature>
<feature type="compositionally biased region" description="Polar residues" evidence="1">
    <location>
        <begin position="768"/>
        <end position="796"/>
    </location>
</feature>
<evidence type="ECO:0008006" key="5">
    <source>
        <dbReference type="Google" id="ProtNLM"/>
    </source>
</evidence>
<name>A0ABR1CL78_NECAM</name>
<keyword evidence="2" id="KW-1133">Transmembrane helix</keyword>
<accession>A0ABR1CL78</accession>
<proteinExistence type="predicted"/>
<sequence>MNKATKCALFALVIVGIIVAIAVILIVTLTGKKNGTETNDRVMYYAMYLGDWPPMARRAFMPSSDHQNHCSLELNLDHTRDSILAMNDLEQRYSFILFTDYIVETTAPVDKDKAIIKLGEIGPEARGPDDFNQKLVMKKFIEERRNEDLLVYYIPCKFSYSKDDNDLKDFVNEMNKADVSKRTLIVSNTQSEQILRELYVMGSENVVGYDSKDIPRRISEFGHIMYNFTTLTPPFFTDLPPKVTDVPVEHTTGNGTTSTPTPTTKLVPTTTITSTREQKPTTSTKVTKNIPTSTTTIPVLTESTDTPTVPERETTTSPTQKPESETTTTMKVTEVPLSSTTYTASTETTAKPFPPSTAPPPKENIHCLMVGDLYNYDANRTAYEKEVGLMNEINVGLFEAEGFSSLGLWIYGHTELFTSLDEALTYMRTSPIEFMADLQEISYSPVDQPLSTAGAIENLNNLTDDKDRVNCLIFFSAQEKTANLPLLDPDHNKSGINRIVAVGLSDTNLHRVVVPPRGIAVQVPYSYTPKNVDEVVAAVMGRIEHNSTTTVPIKSTTILERKTSTVTADGPATTVTRESPIPRGIRCLFVYDLYNFGNDEEAYDKENAFVADIGEGLFTTTANLAAGLWAYGHTSIDKTPDDALNEMHSIFHYFNVGLAELDYDDTNGDPLSTEQAIERINETKDNNKRANCLVFFSAQQNTSDLPQLSPPYMSLDRIVAVGLNNTDLTRIIPQQGVAISVRYDYENKDVKAVVDAILGGKHTEKPESSTTTVPTTKESATTKNADVTDTEAPVTTTSPEVITEKPTTTLSVASTETTAPPLNKSLHCLLVGDLYNYGANETAYMNEVDFIADVSYDLFKAERFASLGLWLYGHTELYSSLEKSLNNMKTSIDDFLEDLWEIKYAAVEKHLSTAEAIEELNNLVDERNRVNCLIFLSAQENTTDLPSFDLERSNSSINRIVAVGLSETNLTKIVVPPRGVALSVSYNYTENNVAEVVDAVLGREPSSTTPEIPTTKVSASTETSKVTTSEVPTTTQDPKVTTSELPVSKTSPEVNTESLETTSSIASTESPVPMKSNVHCLFAGDLLNFDRNTTAYEREKELITNIGKKLFETTANATGVVWAYGYTTGPAGLKTTFTAMKDNFVDFKNDVDTKMKYEAIEKPNLNNAAAINNLNDASDRNKNANCLVFFSGLTKAKGVSKLDPGKKGNNEFKKVVVVSLSGADLRTIIDPPRGAAVTVSRKFSEEDVRNVMEKILDANY</sequence>
<evidence type="ECO:0000313" key="4">
    <source>
        <dbReference type="Proteomes" id="UP001303046"/>
    </source>
</evidence>
<gene>
    <name evidence="3" type="primary">Necator_chrII.g8287</name>
    <name evidence="3" type="ORF">RB195_020493</name>
</gene>
<protein>
    <recommendedName>
        <fullName evidence="5">VWFA domain-containing protein</fullName>
    </recommendedName>
</protein>
<organism evidence="3 4">
    <name type="scientific">Necator americanus</name>
    <name type="common">Human hookworm</name>
    <dbReference type="NCBI Taxonomy" id="51031"/>
    <lineage>
        <taxon>Eukaryota</taxon>
        <taxon>Metazoa</taxon>
        <taxon>Ecdysozoa</taxon>
        <taxon>Nematoda</taxon>
        <taxon>Chromadorea</taxon>
        <taxon>Rhabditida</taxon>
        <taxon>Rhabditina</taxon>
        <taxon>Rhabditomorpha</taxon>
        <taxon>Strongyloidea</taxon>
        <taxon>Ancylostomatidae</taxon>
        <taxon>Bunostominae</taxon>
        <taxon>Necator</taxon>
    </lineage>
</organism>
<keyword evidence="2" id="KW-0812">Transmembrane</keyword>
<feature type="region of interest" description="Disordered" evidence="1">
    <location>
        <begin position="1004"/>
        <end position="1060"/>
    </location>
</feature>
<feature type="compositionally biased region" description="Polar residues" evidence="1">
    <location>
        <begin position="315"/>
        <end position="331"/>
    </location>
</feature>
<evidence type="ECO:0000256" key="1">
    <source>
        <dbReference type="SAM" id="MobiDB-lite"/>
    </source>
</evidence>
<feature type="region of interest" description="Disordered" evidence="1">
    <location>
        <begin position="762"/>
        <end position="796"/>
    </location>
</feature>
<reference evidence="3 4" key="1">
    <citation type="submission" date="2023-08" db="EMBL/GenBank/DDBJ databases">
        <title>A Necator americanus chromosomal reference genome.</title>
        <authorList>
            <person name="Ilik V."/>
            <person name="Petrzelkova K.J."/>
            <person name="Pardy F."/>
            <person name="Fuh T."/>
            <person name="Niatou-Singa F.S."/>
            <person name="Gouil Q."/>
            <person name="Baker L."/>
            <person name="Ritchie M.E."/>
            <person name="Jex A.R."/>
            <person name="Gazzola D."/>
            <person name="Li H."/>
            <person name="Toshio Fujiwara R."/>
            <person name="Zhan B."/>
            <person name="Aroian R.V."/>
            <person name="Pafco B."/>
            <person name="Schwarz E.M."/>
        </authorList>
    </citation>
    <scope>NUCLEOTIDE SEQUENCE [LARGE SCALE GENOMIC DNA]</scope>
    <source>
        <strain evidence="3 4">Aroian</strain>
        <tissue evidence="3">Whole animal</tissue>
    </source>
</reference>
<comment type="caution">
    <text evidence="3">The sequence shown here is derived from an EMBL/GenBank/DDBJ whole genome shotgun (WGS) entry which is preliminary data.</text>
</comment>
<feature type="compositionally biased region" description="Low complexity" evidence="1">
    <location>
        <begin position="338"/>
        <end position="351"/>
    </location>
</feature>
<keyword evidence="2" id="KW-0472">Membrane</keyword>